<dbReference type="SMART" id="SM00829">
    <property type="entry name" value="PKS_ER"/>
    <property type="match status" value="1"/>
</dbReference>
<dbReference type="InterPro" id="IPR013149">
    <property type="entry name" value="ADH-like_C"/>
</dbReference>
<accession>A0A164SLD2</accession>
<keyword evidence="6" id="KW-0560">Oxidoreductase</keyword>
<keyword evidence="7" id="KW-0520">NAD</keyword>
<dbReference type="EC" id="1.1.1.1" evidence="3"/>
<dbReference type="FunFam" id="3.40.50.720:FF:000039">
    <property type="entry name" value="Alcohol dehydrogenase AdhP"/>
    <property type="match status" value="1"/>
</dbReference>
<dbReference type="CDD" id="cd08297">
    <property type="entry name" value="CAD3"/>
    <property type="match status" value="1"/>
</dbReference>
<organism evidence="9 10">
    <name type="scientific">Sistotremastrum niveocremeum HHB9708</name>
    <dbReference type="NCBI Taxonomy" id="1314777"/>
    <lineage>
        <taxon>Eukaryota</taxon>
        <taxon>Fungi</taxon>
        <taxon>Dikarya</taxon>
        <taxon>Basidiomycota</taxon>
        <taxon>Agaricomycotina</taxon>
        <taxon>Agaricomycetes</taxon>
        <taxon>Sistotremastrales</taxon>
        <taxon>Sistotremastraceae</taxon>
        <taxon>Sertulicium</taxon>
        <taxon>Sertulicium niveocremeum</taxon>
    </lineage>
</organism>
<evidence type="ECO:0000256" key="3">
    <source>
        <dbReference type="ARBA" id="ARBA00013190"/>
    </source>
</evidence>
<dbReference type="InterPro" id="IPR020843">
    <property type="entry name" value="ER"/>
</dbReference>
<dbReference type="Gene3D" id="3.90.180.10">
    <property type="entry name" value="Medium-chain alcohol dehydrogenases, catalytic domain"/>
    <property type="match status" value="1"/>
</dbReference>
<dbReference type="Gene3D" id="3.40.50.720">
    <property type="entry name" value="NAD(P)-binding Rossmann-like Domain"/>
    <property type="match status" value="1"/>
</dbReference>
<dbReference type="PANTHER" id="PTHR42940">
    <property type="entry name" value="ALCOHOL DEHYDROGENASE 1-RELATED"/>
    <property type="match status" value="1"/>
</dbReference>
<dbReference type="Proteomes" id="UP000076722">
    <property type="component" value="Unassembled WGS sequence"/>
</dbReference>
<keyword evidence="10" id="KW-1185">Reference proteome</keyword>
<dbReference type="Pfam" id="PF08240">
    <property type="entry name" value="ADH_N"/>
    <property type="match status" value="1"/>
</dbReference>
<dbReference type="GO" id="GO:0004022">
    <property type="term" value="F:alcohol dehydrogenase (NAD+) activity"/>
    <property type="evidence" value="ECO:0007669"/>
    <property type="project" value="UniProtKB-EC"/>
</dbReference>
<dbReference type="SUPFAM" id="SSF51735">
    <property type="entry name" value="NAD(P)-binding Rossmann-fold domains"/>
    <property type="match status" value="1"/>
</dbReference>
<reference evidence="9 10" key="1">
    <citation type="journal article" date="2016" name="Mol. Biol. Evol.">
        <title>Comparative Genomics of Early-Diverging Mushroom-Forming Fungi Provides Insights into the Origins of Lignocellulose Decay Capabilities.</title>
        <authorList>
            <person name="Nagy L.G."/>
            <person name="Riley R."/>
            <person name="Tritt A."/>
            <person name="Adam C."/>
            <person name="Daum C."/>
            <person name="Floudas D."/>
            <person name="Sun H."/>
            <person name="Yadav J.S."/>
            <person name="Pangilinan J."/>
            <person name="Larsson K.H."/>
            <person name="Matsuura K."/>
            <person name="Barry K."/>
            <person name="Labutti K."/>
            <person name="Kuo R."/>
            <person name="Ohm R.A."/>
            <person name="Bhattacharya S.S."/>
            <person name="Shirouzu T."/>
            <person name="Yoshinaga Y."/>
            <person name="Martin F.M."/>
            <person name="Grigoriev I.V."/>
            <person name="Hibbett D.S."/>
        </authorList>
    </citation>
    <scope>NUCLEOTIDE SEQUENCE [LARGE SCALE GENOMIC DNA]</scope>
    <source>
        <strain evidence="9 10">HHB9708</strain>
    </source>
</reference>
<dbReference type="STRING" id="1314777.A0A164SLD2"/>
<sequence>MSYKIPKTQIAAVVPAIGAELEVLKDYPVKQADELAPGECLVKIIATGVCHTDLHVKKGDWPIASKHPLVGGHEGVGTIVAIGRNTPVAENSVKVGDRVGIKWLAYSCLQCEFCRKGLEQACQSAKLSGFTVDGTFSEYVVSYVNHVTPIPEQLDSKAAASILCAGVTSYRALKYSDTHIGDWIVIPGAGGGLGHLAVQYASAMGLRVVAIDTGEEKRKLVLSLGAEKWIDFKTTKDLVQDIKDATDGLGPHASIVTAANSEAYSQAVDYLRPTGTMMLVGLPAAADLNANVFFSVLKCLNFKGSYVGNRQDAVEALAIAAAGKVKVIFETKDLSDLAEVYHGLEQGKVAGRIVLDVGK</sequence>
<keyword evidence="4" id="KW-0479">Metal-binding</keyword>
<dbReference type="PANTHER" id="PTHR42940:SF3">
    <property type="entry name" value="ALCOHOL DEHYDROGENASE 1-RELATED"/>
    <property type="match status" value="1"/>
</dbReference>
<dbReference type="OrthoDB" id="1879366at2759"/>
<evidence type="ECO:0000256" key="7">
    <source>
        <dbReference type="ARBA" id="ARBA00023027"/>
    </source>
</evidence>
<proteinExistence type="inferred from homology"/>
<evidence type="ECO:0000313" key="10">
    <source>
        <dbReference type="Proteomes" id="UP000076722"/>
    </source>
</evidence>
<dbReference type="InterPro" id="IPR036291">
    <property type="entry name" value="NAD(P)-bd_dom_sf"/>
</dbReference>
<dbReference type="InterPro" id="IPR013154">
    <property type="entry name" value="ADH-like_N"/>
</dbReference>
<dbReference type="InterPro" id="IPR011032">
    <property type="entry name" value="GroES-like_sf"/>
</dbReference>
<dbReference type="AlphaFoldDB" id="A0A164SLD2"/>
<dbReference type="GO" id="GO:0046872">
    <property type="term" value="F:metal ion binding"/>
    <property type="evidence" value="ECO:0007669"/>
    <property type="project" value="UniProtKB-KW"/>
</dbReference>
<comment type="cofactor">
    <cofactor evidence="1">
        <name>Zn(2+)</name>
        <dbReference type="ChEBI" id="CHEBI:29105"/>
    </cofactor>
</comment>
<gene>
    <name evidence="9" type="ORF">SISNIDRAFT_443067</name>
</gene>
<evidence type="ECO:0000256" key="6">
    <source>
        <dbReference type="ARBA" id="ARBA00023002"/>
    </source>
</evidence>
<evidence type="ECO:0000259" key="8">
    <source>
        <dbReference type="SMART" id="SM00829"/>
    </source>
</evidence>
<evidence type="ECO:0000313" key="9">
    <source>
        <dbReference type="EMBL" id="KZS91597.1"/>
    </source>
</evidence>
<keyword evidence="5" id="KW-0862">Zinc</keyword>
<name>A0A164SLD2_9AGAM</name>
<dbReference type="SUPFAM" id="SSF50129">
    <property type="entry name" value="GroES-like"/>
    <property type="match status" value="1"/>
</dbReference>
<evidence type="ECO:0000256" key="5">
    <source>
        <dbReference type="ARBA" id="ARBA00022833"/>
    </source>
</evidence>
<comment type="similarity">
    <text evidence="2">Belongs to the zinc-containing alcohol dehydrogenase family.</text>
</comment>
<dbReference type="Pfam" id="PF00107">
    <property type="entry name" value="ADH_zinc_N"/>
    <property type="match status" value="1"/>
</dbReference>
<protein>
    <recommendedName>
        <fullName evidence="3">alcohol dehydrogenase</fullName>
        <ecNumber evidence="3">1.1.1.1</ecNumber>
    </recommendedName>
</protein>
<evidence type="ECO:0000256" key="2">
    <source>
        <dbReference type="ARBA" id="ARBA00008072"/>
    </source>
</evidence>
<feature type="domain" description="Enoyl reductase (ER)" evidence="8">
    <location>
        <begin position="18"/>
        <end position="355"/>
    </location>
</feature>
<evidence type="ECO:0000256" key="4">
    <source>
        <dbReference type="ARBA" id="ARBA00022723"/>
    </source>
</evidence>
<dbReference type="GO" id="GO:0005737">
    <property type="term" value="C:cytoplasm"/>
    <property type="evidence" value="ECO:0007669"/>
    <property type="project" value="TreeGrafter"/>
</dbReference>
<evidence type="ECO:0000256" key="1">
    <source>
        <dbReference type="ARBA" id="ARBA00001947"/>
    </source>
</evidence>
<dbReference type="EMBL" id="KV419414">
    <property type="protein sequence ID" value="KZS91597.1"/>
    <property type="molecule type" value="Genomic_DNA"/>
</dbReference>